<keyword evidence="13" id="KW-1185">Reference proteome</keyword>
<evidence type="ECO:0000256" key="1">
    <source>
        <dbReference type="ARBA" id="ARBA00004127"/>
    </source>
</evidence>
<dbReference type="Proteomes" id="UP000075243">
    <property type="component" value="Unassembled WGS sequence"/>
</dbReference>
<proteinExistence type="predicted"/>
<dbReference type="InterPro" id="IPR005150">
    <property type="entry name" value="Cellulose_synth"/>
</dbReference>
<feature type="binding site" evidence="9">
    <location>
        <position position="106"/>
    </location>
    <ligand>
        <name>UDP-alpha-D-glucose</name>
        <dbReference type="ChEBI" id="CHEBI:58885"/>
    </ligand>
</feature>
<name>A0A151S0D9_CAJCA</name>
<accession>A0A151S0D9</accession>
<dbReference type="InterPro" id="IPR029044">
    <property type="entry name" value="Nucleotide-diphossugar_trans"/>
</dbReference>
<evidence type="ECO:0000256" key="7">
    <source>
        <dbReference type="ARBA" id="ARBA00023316"/>
    </source>
</evidence>
<keyword evidence="6 11" id="KW-0472">Membrane</keyword>
<feature type="active site" evidence="8">
    <location>
        <position position="135"/>
    </location>
</feature>
<feature type="transmembrane region" description="Helical" evidence="11">
    <location>
        <begin position="529"/>
        <end position="554"/>
    </location>
</feature>
<feature type="transmembrane region" description="Helical" evidence="11">
    <location>
        <begin position="1420"/>
        <end position="1440"/>
    </location>
</feature>
<evidence type="ECO:0000313" key="12">
    <source>
        <dbReference type="EMBL" id="KYP48281.1"/>
    </source>
</evidence>
<evidence type="ECO:0000256" key="10">
    <source>
        <dbReference type="PIRSR" id="PIRSR605150-3"/>
    </source>
</evidence>
<reference evidence="12" key="1">
    <citation type="journal article" date="2012" name="Nat. Biotechnol.">
        <title>Draft genome sequence of pigeonpea (Cajanus cajan), an orphan legume crop of resource-poor farmers.</title>
        <authorList>
            <person name="Varshney R.K."/>
            <person name="Chen W."/>
            <person name="Li Y."/>
            <person name="Bharti A.K."/>
            <person name="Saxena R.K."/>
            <person name="Schlueter J.A."/>
            <person name="Donoghue M.T."/>
            <person name="Azam S."/>
            <person name="Fan G."/>
            <person name="Whaley A.M."/>
            <person name="Farmer A.D."/>
            <person name="Sheridan J."/>
            <person name="Iwata A."/>
            <person name="Tuteja R."/>
            <person name="Penmetsa R.V."/>
            <person name="Wu W."/>
            <person name="Upadhyaya H.D."/>
            <person name="Yang S.P."/>
            <person name="Shah T."/>
            <person name="Saxena K.B."/>
            <person name="Michael T."/>
            <person name="McCombie W.R."/>
            <person name="Yang B."/>
            <person name="Zhang G."/>
            <person name="Yang H."/>
            <person name="Wang J."/>
            <person name="Spillane C."/>
            <person name="Cook D.R."/>
            <person name="May G.D."/>
            <person name="Xu X."/>
            <person name="Jackson S.A."/>
        </authorList>
    </citation>
    <scope>NUCLEOTIDE SEQUENCE [LARGE SCALE GENOMIC DNA]</scope>
</reference>
<feature type="binding site" evidence="9">
    <location>
        <position position="135"/>
    </location>
    <ligand>
        <name>UDP-alpha-D-glucose</name>
        <dbReference type="ChEBI" id="CHEBI:58885"/>
    </ligand>
</feature>
<dbReference type="GO" id="GO:0030244">
    <property type="term" value="P:cellulose biosynthetic process"/>
    <property type="evidence" value="ECO:0007669"/>
    <property type="project" value="InterPro"/>
</dbReference>
<feature type="transmembrane region" description="Helical" evidence="11">
    <location>
        <begin position="692"/>
        <end position="710"/>
    </location>
</feature>
<dbReference type="Gene3D" id="3.90.550.10">
    <property type="entry name" value="Spore Coat Polysaccharide Biosynthesis Protein SpsA, Chain A"/>
    <property type="match status" value="2"/>
</dbReference>
<dbReference type="STRING" id="3821.A0A151S0D9"/>
<feature type="transmembrane region" description="Helical" evidence="11">
    <location>
        <begin position="1452"/>
        <end position="1471"/>
    </location>
</feature>
<keyword evidence="3" id="KW-0808">Transferase</keyword>
<feature type="active site" evidence="8">
    <location>
        <position position="457"/>
    </location>
</feature>
<feature type="transmembrane region" description="Helical" evidence="11">
    <location>
        <begin position="1331"/>
        <end position="1349"/>
    </location>
</feature>
<keyword evidence="5 11" id="KW-1133">Transmembrane helix</keyword>
<evidence type="ECO:0000256" key="6">
    <source>
        <dbReference type="ARBA" id="ARBA00023136"/>
    </source>
</evidence>
<keyword evidence="7" id="KW-0961">Cell wall biogenesis/degradation</keyword>
<feature type="transmembrane region" description="Helical" evidence="11">
    <location>
        <begin position="722"/>
        <end position="753"/>
    </location>
</feature>
<evidence type="ECO:0000256" key="8">
    <source>
        <dbReference type="PIRSR" id="PIRSR605150-1"/>
    </source>
</evidence>
<dbReference type="GO" id="GO:0071555">
    <property type="term" value="P:cell wall organization"/>
    <property type="evidence" value="ECO:0007669"/>
    <property type="project" value="UniProtKB-KW"/>
</dbReference>
<dbReference type="GO" id="GO:0016760">
    <property type="term" value="F:cellulose synthase (UDP-forming) activity"/>
    <property type="evidence" value="ECO:0007669"/>
    <property type="project" value="InterPro"/>
</dbReference>
<evidence type="ECO:0000256" key="5">
    <source>
        <dbReference type="ARBA" id="ARBA00022989"/>
    </source>
</evidence>
<dbReference type="SUPFAM" id="SSF53448">
    <property type="entry name" value="Nucleotide-diphospho-sugar transferases"/>
    <property type="match status" value="2"/>
</dbReference>
<dbReference type="GO" id="GO:0016020">
    <property type="term" value="C:membrane"/>
    <property type="evidence" value="ECO:0007669"/>
    <property type="project" value="InterPro"/>
</dbReference>
<feature type="transmembrane region" description="Helical" evidence="11">
    <location>
        <begin position="1387"/>
        <end position="1408"/>
    </location>
</feature>
<feature type="transmembrane region" description="Helical" evidence="11">
    <location>
        <begin position="1259"/>
        <end position="1284"/>
    </location>
</feature>
<feature type="transmembrane region" description="Helical" evidence="11">
    <location>
        <begin position="1290"/>
        <end position="1310"/>
    </location>
</feature>
<feature type="transmembrane region" description="Helical" evidence="11">
    <location>
        <begin position="601"/>
        <end position="619"/>
    </location>
</feature>
<evidence type="ECO:0000256" key="4">
    <source>
        <dbReference type="ARBA" id="ARBA00022692"/>
    </source>
</evidence>
<feature type="transmembrane region" description="Helical" evidence="11">
    <location>
        <begin position="560"/>
        <end position="580"/>
    </location>
</feature>
<feature type="transmembrane region" description="Helical" evidence="11">
    <location>
        <begin position="658"/>
        <end position="680"/>
    </location>
</feature>
<sequence>MANQNSLPLYEKYWYKHNYKRVTDSLLLILLLLLLGYRVISFNSYSFPWFVAFLCESWFTFSWFLTLTTQWNPALITTYPDRLLLSSVQELPAVDLFVTTADPVLEPPIITVNTVLSLLALDYPSHKLACYVSDDDCSPLTFYALQEASKFAKFWVPFCKKYEVQIRAPLRYFSGKPEFSTNNTTPEFRQEWLQMKDLYDHLSHKIELDELQKSDPCHGDFAVFSDTEKTNHSTIIEVIWENREYLVDGLPHLIYISREKRPKQPHHFKAGAMNVLTRVSGLITNAPFMLNVDCDMIVNNPKIIHHALCILLDPKGEKEVAFAQFPQQFYATLKDDPFGNQMAIFIKYVTAGIAGLQGPFYGGTNCLHRRKVIYGLSPCDMEKGNSISEEELKEKFGVSKEIMKSAARALEGKTYLPNDINISNAVDIASQVASCGYEYGTAWGKQVGWIYGSITEDKLLGLTIHEKGWRSELCTPSPIGFTGFAPGGGPTAMIQQKRWATGLLEIFFCKHSPIIGTLFRKLTLRQCLAYMWIINWGLQPVFEVCYACLIAYCIVTNSNFLPLDMGICIPIAIFIIYKGYTILEYLESDLSIRAWWNNQRMSRIISMNAGFCAFLNILLKLLRISETVFDITKKDLPPTKDVEDDKDVGKYTFDESLIFLPGTTILLLQLTSMIIKLLGLQPLVSTLGGNRCGLGEVFCCVYLIICYWPFLRGLFETKKYRISLSTICISTILTFYFFILHFYYFCFFFIFFFTKCRYGLHHFAYSINCGDPAYNDTHVAHSSPTKAKNKCHVSLVVRELPAVDLFVTTADPVLEPPIITVNTVLSLLALDYPANKLACYVSDDGCSPLTFYALQEASKFAKFWVPFCKKYEVQVRAPFRYFSDKLEVSTTNNTPEFNQEWSQMKDMYDNLSRKIELASGESNPCHGQFPAFSNTERTNHPSIIQVIWENKEQLADGLPHLIYISREKRPKQPHHFKAGAMNVLLFLKLNHVNILTSSNYTRLISLTRVSGLITNAPFTLNVDCDMIVNNPTVILHALCILLDPKGEKEVAFAQFLQQFYATLKDDPFGNQMAILFKFMVTGLAGLQGPFYGGTNCFHRRKVLYGLSPYNSEKGNSISEKELKQKFGASKEIMNSAAYALEGRTNSPNDINISNVVDVANQVAACGYESGTGWGKQVGWIYGSVTEDVLTGLTIHEKGWRSELCTPSPIPFTGFAPGGGPTTMTQQKRWATGLLEIFFCKHSPIIGTLFRKLTLRQCLAYMWIINWGLQPVVEVCYACLIAYCIVTNSNFLPQDLGICIPVALVIIYKVYTISEYLVEGLSIRAWWNNQRMSRITSINAGFCAFLSVLLKLLRISETVFEITKKDLPTAKDVGDDTDIGRYTFDESLIFLPGTTILLLQLTGMIIKLLGLQPPMPTQNGIHCGLGEIFCSVYLIICYWPFLRGLFETGKYRIPLSTIYKSIILVCLFLHLCRKIIIS</sequence>
<dbReference type="OMA" id="SFMEYAE"/>
<evidence type="ECO:0000256" key="3">
    <source>
        <dbReference type="ARBA" id="ARBA00022679"/>
    </source>
</evidence>
<feature type="transmembrane region" description="Helical" evidence="11">
    <location>
        <begin position="46"/>
        <end position="65"/>
    </location>
</feature>
<feature type="binding site" evidence="10">
    <location>
        <position position="293"/>
    </location>
    <ligand>
        <name>Mn(2+)</name>
        <dbReference type="ChEBI" id="CHEBI:29035"/>
    </ligand>
</feature>
<comment type="subcellular location">
    <subcellularLocation>
        <location evidence="1">Endomembrane system</location>
        <topology evidence="1">Multi-pass membrane protein</topology>
    </subcellularLocation>
</comment>
<evidence type="ECO:0000256" key="9">
    <source>
        <dbReference type="PIRSR" id="PIRSR605150-2"/>
    </source>
</evidence>
<dbReference type="PANTHER" id="PTHR13301">
    <property type="entry name" value="X-BOX TRANSCRIPTION FACTOR-RELATED"/>
    <property type="match status" value="1"/>
</dbReference>
<feature type="transmembrane region" description="Helical" evidence="11">
    <location>
        <begin position="21"/>
        <end position="40"/>
    </location>
</feature>
<evidence type="ECO:0000313" key="13">
    <source>
        <dbReference type="Proteomes" id="UP000075243"/>
    </source>
</evidence>
<evidence type="ECO:0000256" key="2">
    <source>
        <dbReference type="ARBA" id="ARBA00022676"/>
    </source>
</evidence>
<gene>
    <name evidence="12" type="ORF">KK1_030067</name>
</gene>
<keyword evidence="2" id="KW-0328">Glycosyltransferase</keyword>
<dbReference type="EMBL" id="KQ483504">
    <property type="protein sequence ID" value="KYP48281.1"/>
    <property type="molecule type" value="Genomic_DNA"/>
</dbReference>
<evidence type="ECO:0000256" key="11">
    <source>
        <dbReference type="SAM" id="Phobius"/>
    </source>
</evidence>
<organism evidence="12 13">
    <name type="scientific">Cajanus cajan</name>
    <name type="common">Pigeon pea</name>
    <name type="synonym">Cajanus indicus</name>
    <dbReference type="NCBI Taxonomy" id="3821"/>
    <lineage>
        <taxon>Eukaryota</taxon>
        <taxon>Viridiplantae</taxon>
        <taxon>Streptophyta</taxon>
        <taxon>Embryophyta</taxon>
        <taxon>Tracheophyta</taxon>
        <taxon>Spermatophyta</taxon>
        <taxon>Magnoliopsida</taxon>
        <taxon>eudicotyledons</taxon>
        <taxon>Gunneridae</taxon>
        <taxon>Pentapetalae</taxon>
        <taxon>rosids</taxon>
        <taxon>fabids</taxon>
        <taxon>Fabales</taxon>
        <taxon>Fabaceae</taxon>
        <taxon>Papilionoideae</taxon>
        <taxon>50 kb inversion clade</taxon>
        <taxon>NPAAA clade</taxon>
        <taxon>indigoferoid/millettioid clade</taxon>
        <taxon>Phaseoleae</taxon>
        <taxon>Cajanus</taxon>
    </lineage>
</organism>
<feature type="binding site" evidence="10">
    <location>
        <position position="269"/>
    </location>
    <ligand>
        <name>Mn(2+)</name>
        <dbReference type="ChEBI" id="CHEBI:29035"/>
    </ligand>
</feature>
<protein>
    <submittedName>
        <fullName evidence="12">Cellulose synthase-like protein H1</fullName>
    </submittedName>
</protein>
<dbReference type="Gramene" id="C.cajan_27332.t">
    <property type="protein sequence ID" value="C.cajan_27332.t"/>
    <property type="gene ID" value="C.cajan_27332"/>
</dbReference>
<keyword evidence="4 11" id="KW-0812">Transmembrane</keyword>
<dbReference type="GO" id="GO:0012505">
    <property type="term" value="C:endomembrane system"/>
    <property type="evidence" value="ECO:0007669"/>
    <property type="project" value="UniProtKB-SubCell"/>
</dbReference>
<dbReference type="Pfam" id="PF03552">
    <property type="entry name" value="Cellulose_synt"/>
    <property type="match status" value="2"/>
</dbReference>